<dbReference type="EMBL" id="FQZX01000001">
    <property type="protein sequence ID" value="SHJ36103.1"/>
    <property type="molecule type" value="Genomic_DNA"/>
</dbReference>
<dbReference type="InterPro" id="IPR050681">
    <property type="entry name" value="CDF/SLC30A"/>
</dbReference>
<dbReference type="Pfam" id="PF00403">
    <property type="entry name" value="HMA"/>
    <property type="match status" value="1"/>
</dbReference>
<proteinExistence type="predicted"/>
<dbReference type="InterPro" id="IPR027469">
    <property type="entry name" value="Cation_efflux_TMD_sf"/>
</dbReference>
<keyword evidence="4 6" id="KW-1133">Transmembrane helix</keyword>
<keyword evidence="2 6" id="KW-0812">Transmembrane</keyword>
<evidence type="ECO:0000313" key="10">
    <source>
        <dbReference type="Proteomes" id="UP000184314"/>
    </source>
</evidence>
<dbReference type="Gene3D" id="1.20.1510.10">
    <property type="entry name" value="Cation efflux protein transmembrane domain"/>
    <property type="match status" value="1"/>
</dbReference>
<dbReference type="Proteomes" id="UP000184314">
    <property type="component" value="Unassembled WGS sequence"/>
</dbReference>
<dbReference type="SUPFAM" id="SSF161111">
    <property type="entry name" value="Cation efflux protein transmembrane domain-like"/>
    <property type="match status" value="1"/>
</dbReference>
<evidence type="ECO:0000259" key="7">
    <source>
        <dbReference type="Pfam" id="PF00403"/>
    </source>
</evidence>
<keyword evidence="3" id="KW-0406">Ion transport</keyword>
<dbReference type="InterPro" id="IPR036163">
    <property type="entry name" value="HMA_dom_sf"/>
</dbReference>
<dbReference type="PANTHER" id="PTHR11562:SF17">
    <property type="entry name" value="RE54080P-RELATED"/>
    <property type="match status" value="1"/>
</dbReference>
<keyword evidence="3" id="KW-0864">Zinc transport</keyword>
<comment type="subcellular location">
    <subcellularLocation>
        <location evidence="1">Membrane</location>
        <topology evidence="1">Multi-pass membrane protein</topology>
    </subcellularLocation>
</comment>
<evidence type="ECO:0000256" key="2">
    <source>
        <dbReference type="ARBA" id="ARBA00022692"/>
    </source>
</evidence>
<feature type="domain" description="HMA" evidence="7">
    <location>
        <begin position="9"/>
        <end position="63"/>
    </location>
</feature>
<dbReference type="AlphaFoldDB" id="A0A1M6INX1"/>
<feature type="transmembrane region" description="Helical" evidence="6">
    <location>
        <begin position="124"/>
        <end position="144"/>
    </location>
</feature>
<keyword evidence="3" id="KW-0813">Transport</keyword>
<organism evidence="9 10">
    <name type="scientific">Maribacter aquivivus</name>
    <dbReference type="NCBI Taxonomy" id="228958"/>
    <lineage>
        <taxon>Bacteria</taxon>
        <taxon>Pseudomonadati</taxon>
        <taxon>Bacteroidota</taxon>
        <taxon>Flavobacteriia</taxon>
        <taxon>Flavobacteriales</taxon>
        <taxon>Flavobacteriaceae</taxon>
        <taxon>Maribacter</taxon>
    </lineage>
</organism>
<dbReference type="SUPFAM" id="SSF55008">
    <property type="entry name" value="HMA, heavy metal-associated domain"/>
    <property type="match status" value="1"/>
</dbReference>
<dbReference type="STRING" id="228958.SAMN04488007_0088"/>
<feature type="transmembrane region" description="Helical" evidence="6">
    <location>
        <begin position="246"/>
        <end position="264"/>
    </location>
</feature>
<dbReference type="Pfam" id="PF01545">
    <property type="entry name" value="Cation_efflux"/>
    <property type="match status" value="1"/>
</dbReference>
<reference evidence="10" key="1">
    <citation type="submission" date="2016-11" db="EMBL/GenBank/DDBJ databases">
        <authorList>
            <person name="Varghese N."/>
            <person name="Submissions S."/>
        </authorList>
    </citation>
    <scope>NUCLEOTIDE SEQUENCE [LARGE SCALE GENOMIC DNA]</scope>
    <source>
        <strain evidence="10">DSM 16478</strain>
    </source>
</reference>
<dbReference type="PANTHER" id="PTHR11562">
    <property type="entry name" value="CATION EFFLUX PROTEIN/ ZINC TRANSPORTER"/>
    <property type="match status" value="1"/>
</dbReference>
<evidence type="ECO:0000256" key="5">
    <source>
        <dbReference type="ARBA" id="ARBA00023136"/>
    </source>
</evidence>
<protein>
    <submittedName>
        <fullName evidence="9">Heavy-metal-associated domain-containing protein</fullName>
    </submittedName>
</protein>
<keyword evidence="3" id="KW-0862">Zinc</keyword>
<evidence type="ECO:0000256" key="3">
    <source>
        <dbReference type="ARBA" id="ARBA00022906"/>
    </source>
</evidence>
<name>A0A1M6INX1_9FLAO</name>
<dbReference type="GO" id="GO:0005886">
    <property type="term" value="C:plasma membrane"/>
    <property type="evidence" value="ECO:0007669"/>
    <property type="project" value="TreeGrafter"/>
</dbReference>
<dbReference type="InterPro" id="IPR058533">
    <property type="entry name" value="Cation_efflux_TM"/>
</dbReference>
<evidence type="ECO:0000256" key="4">
    <source>
        <dbReference type="ARBA" id="ARBA00022989"/>
    </source>
</evidence>
<feature type="transmembrane region" description="Helical" evidence="6">
    <location>
        <begin position="151"/>
        <end position="168"/>
    </location>
</feature>
<feature type="transmembrane region" description="Helical" evidence="6">
    <location>
        <begin position="90"/>
        <end position="112"/>
    </location>
</feature>
<evidence type="ECO:0000256" key="6">
    <source>
        <dbReference type="SAM" id="Phobius"/>
    </source>
</evidence>
<feature type="transmembrane region" description="Helical" evidence="6">
    <location>
        <begin position="223"/>
        <end position="240"/>
    </location>
</feature>
<dbReference type="Gene3D" id="3.30.70.100">
    <property type="match status" value="1"/>
</dbReference>
<keyword evidence="5 6" id="KW-0472">Membrane</keyword>
<dbReference type="GO" id="GO:0046872">
    <property type="term" value="F:metal ion binding"/>
    <property type="evidence" value="ECO:0007669"/>
    <property type="project" value="InterPro"/>
</dbReference>
<evidence type="ECO:0000313" key="9">
    <source>
        <dbReference type="EMBL" id="SHJ36103.1"/>
    </source>
</evidence>
<gene>
    <name evidence="9" type="ORF">SAMN04488007_0088</name>
</gene>
<keyword evidence="10" id="KW-1185">Reference proteome</keyword>
<dbReference type="InterPro" id="IPR006121">
    <property type="entry name" value="HMA_dom"/>
</dbReference>
<evidence type="ECO:0000256" key="1">
    <source>
        <dbReference type="ARBA" id="ARBA00004141"/>
    </source>
</evidence>
<sequence length="268" mass="29885">MKTKMNKTVFEISKMDCPSEENLIRMKLDGIPEVKNLDLDIAKRKLTVFHNGQADQIEKSIDELKLGGKKISTEQTHETDFDEKTSQKRLLWIVLAINFAFFIIEMTTGLISKSMGLVADSLDMLADSFVYGISLFAVGGTLIKKKRIAKLAGYFQITLAIIGFVEVLRRFFGADRLPDFSTMIIVSIFALIANGLCLYILQKSKSKEEAHMKASMIFTSNDVIINLGVITAGVLVNWLNSNKPDLIIGTIVFVLVIQGAFRILKLGK</sequence>
<evidence type="ECO:0000259" key="8">
    <source>
        <dbReference type="Pfam" id="PF01545"/>
    </source>
</evidence>
<dbReference type="GO" id="GO:0005385">
    <property type="term" value="F:zinc ion transmembrane transporter activity"/>
    <property type="evidence" value="ECO:0007669"/>
    <property type="project" value="TreeGrafter"/>
</dbReference>
<feature type="domain" description="Cation efflux protein transmembrane" evidence="8">
    <location>
        <begin position="91"/>
        <end position="265"/>
    </location>
</feature>
<feature type="transmembrane region" description="Helical" evidence="6">
    <location>
        <begin position="180"/>
        <end position="202"/>
    </location>
</feature>
<accession>A0A1M6INX1</accession>